<feature type="non-terminal residue" evidence="3">
    <location>
        <position position="1"/>
    </location>
</feature>
<dbReference type="PANTHER" id="PTHR43841">
    <property type="entry name" value="3-HYDROXYACYL-THIOESTER DEHYDRATASE HTDX-RELATED"/>
    <property type="match status" value="1"/>
</dbReference>
<protein>
    <recommendedName>
        <fullName evidence="2">MaoC-like domain-containing protein</fullName>
    </recommendedName>
</protein>
<evidence type="ECO:0000259" key="2">
    <source>
        <dbReference type="Pfam" id="PF01575"/>
    </source>
</evidence>
<dbReference type="InterPro" id="IPR002539">
    <property type="entry name" value="MaoC-like_dom"/>
</dbReference>
<dbReference type="Pfam" id="PF01575">
    <property type="entry name" value="MaoC_dehydratas"/>
    <property type="match status" value="1"/>
</dbReference>
<comment type="caution">
    <text evidence="3">The sequence shown here is derived from an EMBL/GenBank/DDBJ whole genome shotgun (WGS) entry which is preliminary data.</text>
</comment>
<proteinExistence type="inferred from homology"/>
<dbReference type="PANTHER" id="PTHR43841:SF1">
    <property type="entry name" value="3-HYDROXYACYL-THIOESTER DEHYDRATASE X"/>
    <property type="match status" value="1"/>
</dbReference>
<keyword evidence="4" id="KW-1185">Reference proteome</keyword>
<dbReference type="RefSeq" id="WP_035063388.1">
    <property type="nucleotide sequence ID" value="NZ_AXCZ01000458.1"/>
</dbReference>
<gene>
    <name evidence="3" type="ORF">N869_13105</name>
</gene>
<dbReference type="Gene3D" id="3.10.129.10">
    <property type="entry name" value="Hotdog Thioesterase"/>
    <property type="match status" value="1"/>
</dbReference>
<dbReference type="SUPFAM" id="SSF54637">
    <property type="entry name" value="Thioesterase/thiol ester dehydrase-isomerase"/>
    <property type="match status" value="1"/>
</dbReference>
<evidence type="ECO:0000256" key="1">
    <source>
        <dbReference type="ARBA" id="ARBA00005254"/>
    </source>
</evidence>
<evidence type="ECO:0000313" key="3">
    <source>
        <dbReference type="EMBL" id="KGM08299.1"/>
    </source>
</evidence>
<accession>A0A0A0BML6</accession>
<dbReference type="AlphaFoldDB" id="A0A0A0BML6"/>
<dbReference type="Proteomes" id="UP000054314">
    <property type="component" value="Unassembled WGS sequence"/>
</dbReference>
<feature type="domain" description="MaoC-like" evidence="2">
    <location>
        <begin position="2"/>
        <end position="76"/>
    </location>
</feature>
<evidence type="ECO:0000313" key="4">
    <source>
        <dbReference type="Proteomes" id="UP000054314"/>
    </source>
</evidence>
<reference evidence="3 4" key="1">
    <citation type="submission" date="2013-08" db="EMBL/GenBank/DDBJ databases">
        <title>Genome sequencing of Cellulomonas bogoriensis 69B4.</title>
        <authorList>
            <person name="Chen F."/>
            <person name="Li Y."/>
            <person name="Wang G."/>
        </authorList>
    </citation>
    <scope>NUCLEOTIDE SEQUENCE [LARGE SCALE GENOMIC DNA]</scope>
    <source>
        <strain evidence="3 4">69B4</strain>
    </source>
</reference>
<dbReference type="EMBL" id="AXCZ01000458">
    <property type="protein sequence ID" value="KGM08299.1"/>
    <property type="molecule type" value="Genomic_DNA"/>
</dbReference>
<comment type="similarity">
    <text evidence="1">Belongs to the enoyl-CoA hydratase/isomerase family.</text>
</comment>
<dbReference type="InterPro" id="IPR029069">
    <property type="entry name" value="HotDog_dom_sf"/>
</dbReference>
<name>A0A0A0BML6_9CELL</name>
<organism evidence="3 4">
    <name type="scientific">Cellulomonas bogoriensis 69B4 = DSM 16987</name>
    <dbReference type="NCBI Taxonomy" id="1386082"/>
    <lineage>
        <taxon>Bacteria</taxon>
        <taxon>Bacillati</taxon>
        <taxon>Actinomycetota</taxon>
        <taxon>Actinomycetes</taxon>
        <taxon>Micrococcales</taxon>
        <taxon>Cellulomonadaceae</taxon>
        <taxon>Cellulomonas</taxon>
    </lineage>
</organism>
<sequence>RRYAAVSGDRNPIHTSRLAAKAFGFPRTIAHGMYTAARALAAVGPARGEAYRWDVQFAKPVVLPTTVAVRVAPDGDGYGYQVWNRRTGRPHLTGHVTPHQP</sequence>